<dbReference type="AlphaFoldDB" id="A0A8J3NFW7"/>
<comment type="caution">
    <text evidence="2">The sequence shown here is derived from an EMBL/GenBank/DDBJ whole genome shotgun (WGS) entry which is preliminary data.</text>
</comment>
<dbReference type="RefSeq" id="WP_203664181.1">
    <property type="nucleotide sequence ID" value="NZ_BAAAZM010000025.1"/>
</dbReference>
<evidence type="ECO:0000313" key="2">
    <source>
        <dbReference type="EMBL" id="GID15757.1"/>
    </source>
</evidence>
<organism evidence="2 3">
    <name type="scientific">Actinocatenispora rupis</name>
    <dbReference type="NCBI Taxonomy" id="519421"/>
    <lineage>
        <taxon>Bacteria</taxon>
        <taxon>Bacillati</taxon>
        <taxon>Actinomycetota</taxon>
        <taxon>Actinomycetes</taxon>
        <taxon>Micromonosporales</taxon>
        <taxon>Micromonosporaceae</taxon>
        <taxon>Actinocatenispora</taxon>
    </lineage>
</organism>
<evidence type="ECO:0000256" key="1">
    <source>
        <dbReference type="SAM" id="MobiDB-lite"/>
    </source>
</evidence>
<gene>
    <name evidence="2" type="ORF">Aru02nite_66460</name>
</gene>
<keyword evidence="3" id="KW-1185">Reference proteome</keyword>
<reference evidence="2" key="1">
    <citation type="submission" date="2021-01" db="EMBL/GenBank/DDBJ databases">
        <title>Whole genome shotgun sequence of Actinocatenispora rupis NBRC 107355.</title>
        <authorList>
            <person name="Komaki H."/>
            <person name="Tamura T."/>
        </authorList>
    </citation>
    <scope>NUCLEOTIDE SEQUENCE</scope>
    <source>
        <strain evidence="2">NBRC 107355</strain>
    </source>
</reference>
<dbReference type="EMBL" id="BOMB01000047">
    <property type="protein sequence ID" value="GID15757.1"/>
    <property type="molecule type" value="Genomic_DNA"/>
</dbReference>
<sequence length="103" mass="11132">MVRAVATVPPSGLAELLHRWSALRALVADGRRCVTELADRTGLPYADLEHLRQVRNLCAHPTANRWPSQQAVDRALGTARSATARLQSAPPHRPGSTRPPAVA</sequence>
<evidence type="ECO:0000313" key="3">
    <source>
        <dbReference type="Proteomes" id="UP000612808"/>
    </source>
</evidence>
<feature type="region of interest" description="Disordered" evidence="1">
    <location>
        <begin position="68"/>
        <end position="103"/>
    </location>
</feature>
<dbReference type="Proteomes" id="UP000612808">
    <property type="component" value="Unassembled WGS sequence"/>
</dbReference>
<accession>A0A8J3NFW7</accession>
<name>A0A8J3NFW7_9ACTN</name>
<proteinExistence type="predicted"/>
<protein>
    <submittedName>
        <fullName evidence="2">Uncharacterized protein</fullName>
    </submittedName>
</protein>